<feature type="region of interest" description="Disordered" evidence="1">
    <location>
        <begin position="1"/>
        <end position="20"/>
    </location>
</feature>
<sequence length="651" mass="67821">MSSESAIVSSAGGATDSATTPSMQFPFSFDNAMDDFKGWAADTATRKESAMFSGSNPLQPVAGPCGYGEPAHSTAGEDSGYNFLFNMGGFAAPTAAISAEGALNSSFPTIMPEAPDNDADTFSFDFASFFLSREEQKGDGDEVANRPVHARLCAEGDAPENHNSRPPPSLLFNQSGPIRQVDESKQGDHAGRSTNASQDAPKESKTTRCSGNGITTSTPLSHQTTVETRPLDSVAPSTVCAADTAQVRSKDNAPRPHVPSKASAWPPFSELTLSAALAAASSAPENGTARSSTQSKANSIPAAVGAVDWQENEDEEHCKSDARRDGPPARDFSEVGGRDAEGSDETKENEECGRETCAHEASTEAINRDAEEQCASVPAASAARDALADAPNMRQPAARNAVLHPMGKHPLYTEDTYPSAAPLPREPPRVEYRIAPTDAAQDASAPVSTSSAVLSSLIADAQRVCACAAEVETGSCSNLPSLSSRQSPSGISSTRAHPHLFPRGSNENAAMRSVVGAEGGPPADDKLNASDAVFFAEAAQLQRQSARLSEETAKSAALFQSQTSDFLCLLSPHAGLAGCVGEAYAATPVVHLMPFVISVLEDLLKEDPEGEAEEGRAAEDALCLASLSAPSKGVPECADGNCRGFEAAKRA</sequence>
<organism evidence="2 3">
    <name type="scientific">Leptomonas seymouri</name>
    <dbReference type="NCBI Taxonomy" id="5684"/>
    <lineage>
        <taxon>Eukaryota</taxon>
        <taxon>Discoba</taxon>
        <taxon>Euglenozoa</taxon>
        <taxon>Kinetoplastea</taxon>
        <taxon>Metakinetoplastina</taxon>
        <taxon>Trypanosomatida</taxon>
        <taxon>Trypanosomatidae</taxon>
        <taxon>Leishmaniinae</taxon>
        <taxon>Leptomonas</taxon>
    </lineage>
</organism>
<dbReference type="VEuPathDB" id="TriTrypDB:Lsey_0022_0140"/>
<dbReference type="AlphaFoldDB" id="A0A0N1PEW6"/>
<reference evidence="2 3" key="1">
    <citation type="journal article" date="2015" name="PLoS Pathog.">
        <title>Leptomonas seymouri: Adaptations to the Dixenous Life Cycle Analyzed by Genome Sequencing, Transcriptome Profiling and Co-infection with Leishmania donovani.</title>
        <authorList>
            <person name="Kraeva N."/>
            <person name="Butenko A."/>
            <person name="Hlavacova J."/>
            <person name="Kostygov A."/>
            <person name="Myskova J."/>
            <person name="Grybchuk D."/>
            <person name="Lestinova T."/>
            <person name="Votypka J."/>
            <person name="Volf P."/>
            <person name="Opperdoes F."/>
            <person name="Flegontov P."/>
            <person name="Lukes J."/>
            <person name="Yurchenko V."/>
        </authorList>
    </citation>
    <scope>NUCLEOTIDE SEQUENCE [LARGE SCALE GENOMIC DNA]</scope>
    <source>
        <strain evidence="2 3">ATCC 30220</strain>
    </source>
</reference>
<evidence type="ECO:0000313" key="3">
    <source>
        <dbReference type="Proteomes" id="UP000038009"/>
    </source>
</evidence>
<protein>
    <submittedName>
        <fullName evidence="2">Uncharacterized protein</fullName>
    </submittedName>
</protein>
<feature type="region of interest" description="Disordered" evidence="1">
    <location>
        <begin position="156"/>
        <end position="361"/>
    </location>
</feature>
<gene>
    <name evidence="2" type="ORF">ABL78_1369</name>
</gene>
<proteinExistence type="predicted"/>
<evidence type="ECO:0000313" key="2">
    <source>
        <dbReference type="EMBL" id="KPI89493.1"/>
    </source>
</evidence>
<name>A0A0N1PEW6_LEPSE</name>
<dbReference type="EMBL" id="LJSK01000022">
    <property type="protein sequence ID" value="KPI89493.1"/>
    <property type="molecule type" value="Genomic_DNA"/>
</dbReference>
<dbReference type="OMA" id="METHRAP"/>
<dbReference type="Proteomes" id="UP000038009">
    <property type="component" value="Unassembled WGS sequence"/>
</dbReference>
<feature type="compositionally biased region" description="Polar residues" evidence="1">
    <location>
        <begin position="207"/>
        <end position="227"/>
    </location>
</feature>
<accession>A0A0N1PEW6</accession>
<dbReference type="OrthoDB" id="267698at2759"/>
<feature type="compositionally biased region" description="Low complexity" evidence="1">
    <location>
        <begin position="273"/>
        <end position="283"/>
    </location>
</feature>
<comment type="caution">
    <text evidence="2">The sequence shown here is derived from an EMBL/GenBank/DDBJ whole genome shotgun (WGS) entry which is preliminary data.</text>
</comment>
<feature type="compositionally biased region" description="Polar residues" evidence="1">
    <location>
        <begin position="284"/>
        <end position="298"/>
    </location>
</feature>
<evidence type="ECO:0000256" key="1">
    <source>
        <dbReference type="SAM" id="MobiDB-lite"/>
    </source>
</evidence>
<feature type="compositionally biased region" description="Basic and acidic residues" evidence="1">
    <location>
        <begin position="316"/>
        <end position="361"/>
    </location>
</feature>
<keyword evidence="3" id="KW-1185">Reference proteome</keyword>
<feature type="compositionally biased region" description="Basic and acidic residues" evidence="1">
    <location>
        <begin position="180"/>
        <end position="191"/>
    </location>
</feature>